<evidence type="ECO:0000256" key="2">
    <source>
        <dbReference type="ARBA" id="ARBA00022438"/>
    </source>
</evidence>
<keyword evidence="2" id="KW-0031">Aminopeptidase</keyword>
<dbReference type="OrthoDB" id="5868348at2759"/>
<dbReference type="GO" id="GO:0008270">
    <property type="term" value="F:zinc ion binding"/>
    <property type="evidence" value="ECO:0007669"/>
    <property type="project" value="InterPro"/>
</dbReference>
<comment type="caution">
    <text evidence="15">The sequence shown here is derived from an EMBL/GenBank/DDBJ whole genome shotgun (WGS) entry which is preliminary data.</text>
</comment>
<feature type="active site" description="Proton acceptor" evidence="8">
    <location>
        <position position="1299"/>
    </location>
</feature>
<dbReference type="PANTHER" id="PTHR11533">
    <property type="entry name" value="PROTEASE M1 ZINC METALLOPROTEASE"/>
    <property type="match status" value="1"/>
</dbReference>
<evidence type="ECO:0000259" key="12">
    <source>
        <dbReference type="Pfam" id="PF01433"/>
    </source>
</evidence>
<dbReference type="Gene3D" id="1.10.390.10">
    <property type="entry name" value="Neutral Protease Domain 2"/>
    <property type="match status" value="2"/>
</dbReference>
<feature type="domain" description="ERAP1-like C-terminal" evidence="13">
    <location>
        <begin position="1524"/>
        <end position="1821"/>
    </location>
</feature>
<feature type="binding site" evidence="9">
    <location>
        <position position="1302"/>
    </location>
    <ligand>
        <name>Zn(2+)</name>
        <dbReference type="ChEBI" id="CHEBI:29105"/>
        <note>catalytic</note>
    </ligand>
</feature>
<keyword evidence="16" id="KW-1185">Reference proteome</keyword>
<sequence>MRLKLLVGIGLVFILNSYNSVCAEEFDDITFNHPKILPEHPDDFRAAKRASREKQDYITKQRLPANLYALSYDLWFKTYFPVPGVQYDSAKNFTFDGRARIGVEAVVNSDRFILNAYNFTISGYKVVDFNGIEIPINSISQDNALQQLSLISNANSITAGDIYTIYINYTGIINPYQIGGVYYTSYTDTQGAIHYMLATHMEPFSARLVFPGLDEPSYKARFTISLEYPTSQVALSNMKETTPIDYGNGWSFIQFPESPLMSSYLVAFAVGPYVYSSYVNQHNTTVRAWGWPGTEQYLEFAAVNSGQCLYQLGEYTGIKFPLEKSDQIGMPEFLAGAMENWGLIIYKYQYIAVNEQTMTLRDKEAAAKVMCHELAHQWFGDLVTTAWWDDLFLNEGFADYFMTFTQQLVYPIQATYFDTLQVLNELQVGMNADVSQDAHPLVYPEGPAFDSITYQKGASMLRMLSDVLGPAVFREGLQKYLKSKEYSNAKDIDLFTILTQVAQDYEILDWNGNYLNVTDFMQPYVHQTNHPLIRIYNNEINQPATFTQEPFATKYPFDQPSPYNWKWNIPIRTTSYKQSNVSNSAIQWISAGDGSENAVKNENKIKKHAIQWEIGSVTSATYGRLIYDDIGFDKLIKSIQQNDVADNVKLQLLADEYYYLQRQKSLNQAHSFDRFLTLANTILTTQSFNTLPSYSVFAQAQIGLENIAKLFRDSMDAPLINRMYQLLFSEVYKNIQWVDSVFWDTTTFSEAFLPFAVRYNIGNVQNQTLQMFQNVKDACGDSTNGTAWCNPYSTNFRKAIYCGAAKYAPTTSDYFFRMLQYYNAEVITNPYFYQEYMALLEGMACTESPNLLKVLIRQFVASPLNQYTLFGFFKYNSVASDALYNYLYNNIQLLNSTQFNVDAYLDAMTYSWASYKRTDQFAQLTYLAEISNVNMNGDRINLFNNYQDRISTNLGYAKTYGLSAIRWLYDNTVVVGKTPWEKSLDGSIVPSNYYIYLQPFIPGAGTYIDYQNMTFFGSAEIKIDVVKETNTVIINAHRLVFEIDNINILTLPEFTLIPIDKSNIRKDYDKGVLYIPINGTLLIGSYNLYFTYTGFIFQTPSEGNTVNSYYTNNGRKGWIYSTDFEGGPSVRSLLPSFDEPSYKATFNVTVKYPSDMIALSNGLEQTKELSSDGWTTLTFDQSPLMSSYLLAICVGHFSSLSKVVGAGTLVRQWTWSGMEQYGEFGLNVTAGTLEFMNTYFRFSYILPKLDVVALPEYTQNAGAMENWGLIIGEYNLYMFDPDYATTRDITEVAETAAHEVIHQWFGDLVTMDWWDDIFLNEGFAQYWFANGINYTYPDQEDYAIEYNRFMINRIALEIDCIDGYSKPVISDKPPVFGATPYYKGSALLNLLSNAITPDLFKYGLEQYLFKYYYKNTSPQNLWESLTNELLDNNVRDWNGNNLNVSSFMVPFTTLVSYPILTLEIHGTSTVVTTQTSCLANGNQWNLPLFSQDQTSTTFNWFTNTTGGNDTIWMRSLASNFRIDNAGSSSFTRVQYDDKSWLQIRQQLLTDISVVSSTTRAMLLDDAWFFYRSGRWQVSKFLDLTLYLPKETALAPWEVAFDFFDELLSEFRYQAEFGDIQNYIYQSTKNAFNIYGFSTNDKWTRNQLANYITQLHCASGNRQCRLVAKSLFDNFLSKCATSQYGTGKCSGIHPDLRKSTYCYGILQSNITGYQTVDTLYQLSTANSRYFKNDRDNLLNAIGCIQDLTYLDEKINGVIQGIYPTSLLQSIAQNDQTGGFILYNYFAVNTLAVVQAPFDFALYLKYMTLDWNTDFQSNVLQNFPITSNYQFLTELQKKQLFETTENVIRNVQAIDNVKGPLIAWIQANFGAVNAEQ</sequence>
<dbReference type="EMBL" id="CANHGI010000006">
    <property type="protein sequence ID" value="CAI5454858.1"/>
    <property type="molecule type" value="Genomic_DNA"/>
</dbReference>
<dbReference type="PRINTS" id="PR00756">
    <property type="entry name" value="ALADIPTASE"/>
</dbReference>
<dbReference type="SUPFAM" id="SSF63737">
    <property type="entry name" value="Leukotriene A4 hydrolase N-terminal domain"/>
    <property type="match status" value="2"/>
</dbReference>
<keyword evidence="6 9" id="KW-0862">Zinc</keyword>
<dbReference type="Gene3D" id="2.60.40.1730">
    <property type="entry name" value="tricorn interacting facor f3 domain"/>
    <property type="match status" value="2"/>
</dbReference>
<dbReference type="Proteomes" id="UP001152747">
    <property type="component" value="Unassembled WGS sequence"/>
</dbReference>
<comment type="similarity">
    <text evidence="1">Belongs to the peptidase M1 family.</text>
</comment>
<reference evidence="15" key="1">
    <citation type="submission" date="2022-11" db="EMBL/GenBank/DDBJ databases">
        <authorList>
            <person name="Kikuchi T."/>
        </authorList>
    </citation>
    <scope>NUCLEOTIDE SEQUENCE</scope>
    <source>
        <strain evidence="15">PS1010</strain>
    </source>
</reference>
<dbReference type="Pfam" id="PF17900">
    <property type="entry name" value="Peptidase_M1_N"/>
    <property type="match status" value="2"/>
</dbReference>
<keyword evidence="11" id="KW-0732">Signal</keyword>
<evidence type="ECO:0000256" key="11">
    <source>
        <dbReference type="SAM" id="SignalP"/>
    </source>
</evidence>
<dbReference type="Pfam" id="PF01433">
    <property type="entry name" value="Peptidase_M1"/>
    <property type="match status" value="2"/>
</dbReference>
<keyword evidence="4 9" id="KW-0479">Metal-binding</keyword>
<accession>A0A9P1NBF5</accession>
<evidence type="ECO:0000313" key="16">
    <source>
        <dbReference type="Proteomes" id="UP001152747"/>
    </source>
</evidence>
<evidence type="ECO:0008006" key="17">
    <source>
        <dbReference type="Google" id="ProtNLM"/>
    </source>
</evidence>
<evidence type="ECO:0000256" key="8">
    <source>
        <dbReference type="PIRSR" id="PIRSR634016-1"/>
    </source>
</evidence>
<evidence type="ECO:0000256" key="7">
    <source>
        <dbReference type="ARBA" id="ARBA00023049"/>
    </source>
</evidence>
<evidence type="ECO:0000313" key="15">
    <source>
        <dbReference type="EMBL" id="CAI5454858.1"/>
    </source>
</evidence>
<feature type="domain" description="Aminopeptidase N-like N-terminal" evidence="14">
    <location>
        <begin position="990"/>
        <end position="1189"/>
    </location>
</feature>
<comment type="cofactor">
    <cofactor evidence="9">
        <name>Zn(2+)</name>
        <dbReference type="ChEBI" id="CHEBI:29105"/>
    </cofactor>
    <text evidence="9">Binds 1 zinc ion per subunit.</text>
</comment>
<feature type="binding site" evidence="9">
    <location>
        <position position="1321"/>
    </location>
    <ligand>
        <name>Zn(2+)</name>
        <dbReference type="ChEBI" id="CHEBI:29105"/>
        <note>catalytic</note>
    </ligand>
</feature>
<dbReference type="GO" id="GO:0043171">
    <property type="term" value="P:peptide catabolic process"/>
    <property type="evidence" value="ECO:0007669"/>
    <property type="project" value="TreeGrafter"/>
</dbReference>
<dbReference type="Gene3D" id="1.25.50.20">
    <property type="match status" value="2"/>
</dbReference>
<dbReference type="InterPro" id="IPR050344">
    <property type="entry name" value="Peptidase_M1_aminopeptidases"/>
</dbReference>
<feature type="domain" description="Peptidase M1 membrane alanine aminopeptidase" evidence="12">
    <location>
        <begin position="1224"/>
        <end position="1448"/>
    </location>
</feature>
<feature type="binding site" evidence="9">
    <location>
        <position position="1298"/>
    </location>
    <ligand>
        <name>Zn(2+)</name>
        <dbReference type="ChEBI" id="CHEBI:29105"/>
        <note>catalytic</note>
    </ligand>
</feature>
<dbReference type="Pfam" id="PF11838">
    <property type="entry name" value="ERAP1_C"/>
    <property type="match status" value="2"/>
</dbReference>
<evidence type="ECO:0000256" key="6">
    <source>
        <dbReference type="ARBA" id="ARBA00022833"/>
    </source>
</evidence>
<feature type="site" description="Transition state stabilizer" evidence="10">
    <location>
        <position position="1381"/>
    </location>
</feature>
<dbReference type="GO" id="GO:0042277">
    <property type="term" value="F:peptide binding"/>
    <property type="evidence" value="ECO:0007669"/>
    <property type="project" value="TreeGrafter"/>
</dbReference>
<gene>
    <name evidence="15" type="ORF">CAMP_LOCUS17495</name>
</gene>
<dbReference type="CDD" id="cd09601">
    <property type="entry name" value="M1_APN-Q_like"/>
    <property type="match status" value="2"/>
</dbReference>
<dbReference type="GO" id="GO:0005737">
    <property type="term" value="C:cytoplasm"/>
    <property type="evidence" value="ECO:0007669"/>
    <property type="project" value="TreeGrafter"/>
</dbReference>
<feature type="domain" description="Peptidase M1 membrane alanine aminopeptidase" evidence="12">
    <location>
        <begin position="304"/>
        <end position="524"/>
    </location>
</feature>
<evidence type="ECO:0000259" key="13">
    <source>
        <dbReference type="Pfam" id="PF11838"/>
    </source>
</evidence>
<dbReference type="InterPro" id="IPR024571">
    <property type="entry name" value="ERAP1-like_C_dom"/>
</dbReference>
<dbReference type="InterPro" id="IPR027268">
    <property type="entry name" value="Peptidase_M4/M1_CTD_sf"/>
</dbReference>
<dbReference type="InterPro" id="IPR001930">
    <property type="entry name" value="Peptidase_M1"/>
</dbReference>
<evidence type="ECO:0000256" key="4">
    <source>
        <dbReference type="ARBA" id="ARBA00022723"/>
    </source>
</evidence>
<dbReference type="InterPro" id="IPR045357">
    <property type="entry name" value="Aminopeptidase_N-like_N"/>
</dbReference>
<name>A0A9P1NBF5_9PELO</name>
<feature type="domain" description="Aminopeptidase N-like N-terminal" evidence="14">
    <location>
        <begin position="71"/>
        <end position="265"/>
    </location>
</feature>
<keyword evidence="5" id="KW-0378">Hydrolase</keyword>
<keyword evidence="7" id="KW-0482">Metalloprotease</keyword>
<evidence type="ECO:0000256" key="9">
    <source>
        <dbReference type="PIRSR" id="PIRSR634016-3"/>
    </source>
</evidence>
<evidence type="ECO:0000259" key="14">
    <source>
        <dbReference type="Pfam" id="PF17900"/>
    </source>
</evidence>
<organism evidence="15 16">
    <name type="scientific">Caenorhabditis angaria</name>
    <dbReference type="NCBI Taxonomy" id="860376"/>
    <lineage>
        <taxon>Eukaryota</taxon>
        <taxon>Metazoa</taxon>
        <taxon>Ecdysozoa</taxon>
        <taxon>Nematoda</taxon>
        <taxon>Chromadorea</taxon>
        <taxon>Rhabditida</taxon>
        <taxon>Rhabditina</taxon>
        <taxon>Rhabditomorpha</taxon>
        <taxon>Rhabditoidea</taxon>
        <taxon>Rhabditidae</taxon>
        <taxon>Peloderinae</taxon>
        <taxon>Caenorhabditis</taxon>
    </lineage>
</organism>
<evidence type="ECO:0000256" key="10">
    <source>
        <dbReference type="PIRSR" id="PIRSR634016-4"/>
    </source>
</evidence>
<evidence type="ECO:0000256" key="5">
    <source>
        <dbReference type="ARBA" id="ARBA00022801"/>
    </source>
</evidence>
<evidence type="ECO:0000256" key="3">
    <source>
        <dbReference type="ARBA" id="ARBA00022670"/>
    </source>
</evidence>
<protein>
    <recommendedName>
        <fullName evidence="17">Aminopeptidase</fullName>
    </recommendedName>
</protein>
<keyword evidence="3" id="KW-0645">Protease</keyword>
<dbReference type="GO" id="GO:0006508">
    <property type="term" value="P:proteolysis"/>
    <property type="evidence" value="ECO:0007669"/>
    <property type="project" value="UniProtKB-KW"/>
</dbReference>
<dbReference type="GO" id="GO:0070006">
    <property type="term" value="F:metalloaminopeptidase activity"/>
    <property type="evidence" value="ECO:0007669"/>
    <property type="project" value="TreeGrafter"/>
</dbReference>
<feature type="chain" id="PRO_5040179193" description="Aminopeptidase" evidence="11">
    <location>
        <begin position="24"/>
        <end position="1874"/>
    </location>
</feature>
<dbReference type="InterPro" id="IPR034016">
    <property type="entry name" value="M1_APN-typ"/>
</dbReference>
<dbReference type="InterPro" id="IPR014782">
    <property type="entry name" value="Peptidase_M1_dom"/>
</dbReference>
<dbReference type="InterPro" id="IPR042097">
    <property type="entry name" value="Aminopeptidase_N-like_N_sf"/>
</dbReference>
<dbReference type="GO" id="GO:0016020">
    <property type="term" value="C:membrane"/>
    <property type="evidence" value="ECO:0007669"/>
    <property type="project" value="TreeGrafter"/>
</dbReference>
<evidence type="ECO:0000256" key="1">
    <source>
        <dbReference type="ARBA" id="ARBA00010136"/>
    </source>
</evidence>
<dbReference type="GO" id="GO:0005615">
    <property type="term" value="C:extracellular space"/>
    <property type="evidence" value="ECO:0007669"/>
    <property type="project" value="TreeGrafter"/>
</dbReference>
<dbReference type="FunFam" id="1.10.390.10:FF:000013">
    <property type="entry name" value="Aminopeptidase N"/>
    <property type="match status" value="1"/>
</dbReference>
<proteinExistence type="inferred from homology"/>
<dbReference type="PANTHER" id="PTHR11533:SF293">
    <property type="entry name" value="AMINOPEPTIDASE-2-RELATED"/>
    <property type="match status" value="1"/>
</dbReference>
<feature type="domain" description="ERAP1-like C-terminal" evidence="13">
    <location>
        <begin position="620"/>
        <end position="922"/>
    </location>
</feature>
<feature type="signal peptide" evidence="11">
    <location>
        <begin position="1"/>
        <end position="23"/>
    </location>
</feature>
<dbReference type="SUPFAM" id="SSF55486">
    <property type="entry name" value="Metalloproteases ('zincins'), catalytic domain"/>
    <property type="match status" value="2"/>
</dbReference>